<organism evidence="9 10">
    <name type="scientific">Pedobacter insulae</name>
    <dbReference type="NCBI Taxonomy" id="414048"/>
    <lineage>
        <taxon>Bacteria</taxon>
        <taxon>Pseudomonadati</taxon>
        <taxon>Bacteroidota</taxon>
        <taxon>Sphingobacteriia</taxon>
        <taxon>Sphingobacteriales</taxon>
        <taxon>Sphingobacteriaceae</taxon>
        <taxon>Pedobacter</taxon>
    </lineage>
</organism>
<dbReference type="GO" id="GO:0016987">
    <property type="term" value="F:sigma factor activity"/>
    <property type="evidence" value="ECO:0007669"/>
    <property type="project" value="UniProtKB-KW"/>
</dbReference>
<dbReference type="NCBIfam" id="TIGR02937">
    <property type="entry name" value="sigma70-ECF"/>
    <property type="match status" value="1"/>
</dbReference>
<dbReference type="InterPro" id="IPR007627">
    <property type="entry name" value="RNA_pol_sigma70_r2"/>
</dbReference>
<dbReference type="Pfam" id="PF08281">
    <property type="entry name" value="Sigma70_r4_2"/>
    <property type="match status" value="1"/>
</dbReference>
<evidence type="ECO:0000259" key="8">
    <source>
        <dbReference type="Pfam" id="PF08281"/>
    </source>
</evidence>
<evidence type="ECO:0000256" key="3">
    <source>
        <dbReference type="ARBA" id="ARBA00023082"/>
    </source>
</evidence>
<dbReference type="Gene3D" id="1.10.1740.10">
    <property type="match status" value="1"/>
</dbReference>
<accession>A0A1I2T4Y3</accession>
<evidence type="ECO:0000313" key="9">
    <source>
        <dbReference type="EMBL" id="SFG58247.1"/>
    </source>
</evidence>
<feature type="domain" description="RNA polymerase sigma-70 region 2" evidence="7">
    <location>
        <begin position="23"/>
        <end position="87"/>
    </location>
</feature>
<dbReference type="AlphaFoldDB" id="A0A1I2T4Y3"/>
<evidence type="ECO:0000256" key="6">
    <source>
        <dbReference type="RuleBase" id="RU000716"/>
    </source>
</evidence>
<dbReference type="GO" id="GO:0006352">
    <property type="term" value="P:DNA-templated transcription initiation"/>
    <property type="evidence" value="ECO:0007669"/>
    <property type="project" value="InterPro"/>
</dbReference>
<dbReference type="InterPro" id="IPR013325">
    <property type="entry name" value="RNA_pol_sigma_r2"/>
</dbReference>
<dbReference type="STRING" id="414048.SAMN04489864_101140"/>
<dbReference type="SUPFAM" id="SSF88946">
    <property type="entry name" value="Sigma2 domain of RNA polymerase sigma factors"/>
    <property type="match status" value="1"/>
</dbReference>
<evidence type="ECO:0000256" key="2">
    <source>
        <dbReference type="ARBA" id="ARBA00023015"/>
    </source>
</evidence>
<dbReference type="InterPro" id="IPR036388">
    <property type="entry name" value="WH-like_DNA-bd_sf"/>
</dbReference>
<dbReference type="GO" id="GO:0003677">
    <property type="term" value="F:DNA binding"/>
    <property type="evidence" value="ECO:0007669"/>
    <property type="project" value="UniProtKB-KW"/>
</dbReference>
<comment type="similarity">
    <text evidence="1 6">Belongs to the sigma-70 factor family. ECF subfamily.</text>
</comment>
<dbReference type="Pfam" id="PF04542">
    <property type="entry name" value="Sigma70_r2"/>
    <property type="match status" value="1"/>
</dbReference>
<dbReference type="InterPro" id="IPR014284">
    <property type="entry name" value="RNA_pol_sigma-70_dom"/>
</dbReference>
<dbReference type="Gene3D" id="1.10.10.10">
    <property type="entry name" value="Winged helix-like DNA-binding domain superfamily/Winged helix DNA-binding domain"/>
    <property type="match status" value="1"/>
</dbReference>
<evidence type="ECO:0000256" key="1">
    <source>
        <dbReference type="ARBA" id="ARBA00010641"/>
    </source>
</evidence>
<gene>
    <name evidence="9" type="ORF">SAMN04489864_101140</name>
</gene>
<dbReference type="InterPro" id="IPR039425">
    <property type="entry name" value="RNA_pol_sigma-70-like"/>
</dbReference>
<dbReference type="InterPro" id="IPR013249">
    <property type="entry name" value="RNA_pol_sigma70_r4_t2"/>
</dbReference>
<dbReference type="PANTHER" id="PTHR43133:SF46">
    <property type="entry name" value="RNA POLYMERASE SIGMA-70 FACTOR ECF SUBFAMILY"/>
    <property type="match status" value="1"/>
</dbReference>
<name>A0A1I2T4Y3_9SPHI</name>
<dbReference type="SUPFAM" id="SSF88659">
    <property type="entry name" value="Sigma3 and sigma4 domains of RNA polymerase sigma factors"/>
    <property type="match status" value="1"/>
</dbReference>
<keyword evidence="3 6" id="KW-0731">Sigma factor</keyword>
<dbReference type="InterPro" id="IPR000838">
    <property type="entry name" value="RNA_pol_sigma70_ECF_CS"/>
</dbReference>
<keyword evidence="4 6" id="KW-0238">DNA-binding</keyword>
<evidence type="ECO:0000259" key="7">
    <source>
        <dbReference type="Pfam" id="PF04542"/>
    </source>
</evidence>
<dbReference type="PANTHER" id="PTHR43133">
    <property type="entry name" value="RNA POLYMERASE ECF-TYPE SIGMA FACTO"/>
    <property type="match status" value="1"/>
</dbReference>
<dbReference type="PROSITE" id="PS01063">
    <property type="entry name" value="SIGMA70_ECF"/>
    <property type="match status" value="1"/>
</dbReference>
<sequence>MLKEQYLLKAITEGDVSAFSQLFYAHHQQLGLYAFTVIRCQETAEEIVQDVFLKVWQHREKLAAVANIKAYLFTITKNETLNAIRKVANERKRRQAFENDLLDADSNLTVDLAEEENEVHQVFEHAVSSLPPQQQKVFLLRQQGLKYAQISVEMSISLHSAKKYQQLAMQSIERFLRAKAGIIILFFIFFLKK</sequence>
<evidence type="ECO:0000256" key="5">
    <source>
        <dbReference type="ARBA" id="ARBA00023163"/>
    </source>
</evidence>
<dbReference type="EMBL" id="FOPP01000001">
    <property type="protein sequence ID" value="SFG58247.1"/>
    <property type="molecule type" value="Genomic_DNA"/>
</dbReference>
<evidence type="ECO:0000313" key="10">
    <source>
        <dbReference type="Proteomes" id="UP000199666"/>
    </source>
</evidence>
<dbReference type="InterPro" id="IPR013324">
    <property type="entry name" value="RNA_pol_sigma_r3/r4-like"/>
</dbReference>
<dbReference type="Proteomes" id="UP000199666">
    <property type="component" value="Unassembled WGS sequence"/>
</dbReference>
<dbReference type="OrthoDB" id="799938at2"/>
<proteinExistence type="inferred from homology"/>
<keyword evidence="2 6" id="KW-0805">Transcription regulation</keyword>
<evidence type="ECO:0000256" key="4">
    <source>
        <dbReference type="ARBA" id="ARBA00023125"/>
    </source>
</evidence>
<keyword evidence="5 6" id="KW-0804">Transcription</keyword>
<feature type="domain" description="RNA polymerase sigma factor 70 region 4 type 2" evidence="8">
    <location>
        <begin position="122"/>
        <end position="170"/>
    </location>
</feature>
<keyword evidence="10" id="KW-1185">Reference proteome</keyword>
<protein>
    <recommendedName>
        <fullName evidence="6">RNA polymerase sigma factor</fullName>
    </recommendedName>
</protein>
<reference evidence="9 10" key="1">
    <citation type="submission" date="2016-10" db="EMBL/GenBank/DDBJ databases">
        <authorList>
            <person name="de Groot N.N."/>
        </authorList>
    </citation>
    <scope>NUCLEOTIDE SEQUENCE [LARGE SCALE GENOMIC DNA]</scope>
    <source>
        <strain evidence="9 10">DSM 18684</strain>
    </source>
</reference>
<dbReference type="RefSeq" id="WP_090991634.1">
    <property type="nucleotide sequence ID" value="NZ_FOPP01000001.1"/>
</dbReference>